<dbReference type="AlphaFoldDB" id="A0A976M6E7"/>
<organism evidence="2 3">
    <name type="scientific">Theileria orientalis</name>
    <dbReference type="NCBI Taxonomy" id="68886"/>
    <lineage>
        <taxon>Eukaryota</taxon>
        <taxon>Sar</taxon>
        <taxon>Alveolata</taxon>
        <taxon>Apicomplexa</taxon>
        <taxon>Aconoidasida</taxon>
        <taxon>Piroplasmida</taxon>
        <taxon>Theileriidae</taxon>
        <taxon>Theileria</taxon>
    </lineage>
</organism>
<reference evidence="2" key="1">
    <citation type="submission" date="2022-07" db="EMBL/GenBank/DDBJ databases">
        <title>Evaluation of T. orientalis genome assembly methods using nanopore sequencing and analysis of variation between genomes.</title>
        <authorList>
            <person name="Yam J."/>
            <person name="Micallef M.L."/>
            <person name="Liu M."/>
            <person name="Djordjevic S.P."/>
            <person name="Bogema D.R."/>
            <person name="Jenkins C."/>
        </authorList>
    </citation>
    <scope>NUCLEOTIDE SEQUENCE</scope>
    <source>
        <strain evidence="2">Fish Creek</strain>
    </source>
</reference>
<sequence>MNKNWVTLIVVSAFVVVVTLGLTIGFVCKNKASHQAPVEKVEVDTQKGLPPAGSQEAVTSKPVVPTRPAVTPAPGASPAPETPKLPPAEDSPGPTPPSGTQTRPDDVSLAPQSPGPAPESPPQDMAEAARRLPSEDVLKTLTPEQIKNLLPSVPLDPVKPPEVVAEKEPPAVPEVKVAVKPSVELQPDIKVYTLDNNVAKVNDVTKFDVKASADKTCYTYEFKPGTECVEVRFRNFRVWVHDNNAHGTNYPKELSYSSTSGLIIVTMNDAWLFSYDVQRGYPRMSHSVIKGRPSFVKPVTNRIIRYEEELAPDLPHLNMRTGTEVTGHDDVKVTTCRNTRGGEVNNQNDFDVYKQDDKFTWHFKEGVKCLKFQFKDSVGWTHDINEHKTVYPKRIEFNQRIKTLNVFFNSDWYYSYWFISGRWELNFKKVLTRPGSLMLLLKTVFNIDVSVSPSLLLYFSNMGIGTIRFLLAFYPSVDASFKAIIEKLYKSDLYSESFSSMTSDPDKLPKVLEFMKGTSLKIDEIKLNALITNPPLLLHLVQELKTAGFAIHELLKKLLLNPEKLRVLLAKMRELGYLLNETEIASLAKNKDVLAYLKVDPKTVSAAA</sequence>
<feature type="compositionally biased region" description="Pro residues" evidence="1">
    <location>
        <begin position="75"/>
        <end position="86"/>
    </location>
</feature>
<name>A0A976M6E7_THEOR</name>
<proteinExistence type="predicted"/>
<evidence type="ECO:0000313" key="3">
    <source>
        <dbReference type="Proteomes" id="UP000244803"/>
    </source>
</evidence>
<evidence type="ECO:0000313" key="2">
    <source>
        <dbReference type="EMBL" id="UKJ89291.1"/>
    </source>
</evidence>
<accession>A0A976M6E7</accession>
<protein>
    <submittedName>
        <fullName evidence="2">Uncharacterized protein</fullName>
    </submittedName>
</protein>
<dbReference type="Proteomes" id="UP000244803">
    <property type="component" value="Chromosome 3"/>
</dbReference>
<evidence type="ECO:0000256" key="1">
    <source>
        <dbReference type="SAM" id="MobiDB-lite"/>
    </source>
</evidence>
<gene>
    <name evidence="2" type="ORF">MACJ_002539</name>
</gene>
<feature type="region of interest" description="Disordered" evidence="1">
    <location>
        <begin position="46"/>
        <end position="129"/>
    </location>
</feature>
<dbReference type="EMBL" id="CP056066">
    <property type="protein sequence ID" value="UKJ89291.1"/>
    <property type="molecule type" value="Genomic_DNA"/>
</dbReference>
<dbReference type="OrthoDB" id="10389202at2759"/>
<feature type="compositionally biased region" description="Low complexity" evidence="1">
    <location>
        <begin position="62"/>
        <end position="74"/>
    </location>
</feature>